<evidence type="ECO:0000256" key="5">
    <source>
        <dbReference type="ARBA" id="ARBA00023136"/>
    </source>
</evidence>
<dbReference type="RefSeq" id="WP_123848780.1">
    <property type="nucleotide sequence ID" value="NZ_RPDH01000002.1"/>
</dbReference>
<feature type="domain" description="PKD" evidence="7">
    <location>
        <begin position="220"/>
        <end position="265"/>
    </location>
</feature>
<feature type="domain" description="PKD" evidence="7">
    <location>
        <begin position="531"/>
        <end position="600"/>
    </location>
</feature>
<reference evidence="8 9" key="1">
    <citation type="submission" date="2018-11" db="EMBL/GenBank/DDBJ databases">
        <title>Chitinophaga lutea sp.nov., isolate from arsenic contaminated soil.</title>
        <authorList>
            <person name="Zong Y."/>
        </authorList>
    </citation>
    <scope>NUCLEOTIDE SEQUENCE [LARGE SCALE GENOMIC DNA]</scope>
    <source>
        <strain evidence="8 9">ZY74</strain>
    </source>
</reference>
<evidence type="ECO:0000313" key="8">
    <source>
        <dbReference type="EMBL" id="RPE09801.1"/>
    </source>
</evidence>
<comment type="caution">
    <text evidence="8">The sequence shown here is derived from an EMBL/GenBank/DDBJ whole genome shotgun (WGS) entry which is preliminary data.</text>
</comment>
<dbReference type="GO" id="GO:0005886">
    <property type="term" value="C:plasma membrane"/>
    <property type="evidence" value="ECO:0007669"/>
    <property type="project" value="TreeGrafter"/>
</dbReference>
<dbReference type="InterPro" id="IPR000601">
    <property type="entry name" value="PKD_dom"/>
</dbReference>
<keyword evidence="9" id="KW-1185">Reference proteome</keyword>
<dbReference type="PROSITE" id="PS50093">
    <property type="entry name" value="PKD"/>
    <property type="match status" value="6"/>
</dbReference>
<protein>
    <submittedName>
        <fullName evidence="8">PKD domain-containing protein</fullName>
    </submittedName>
</protein>
<sequence length="946" mass="101289">MTPTKNQIYRLWLIGCLSITPGVIKAQQAAFTYTATPVSFCAPATFTFQHTSGGNPLAVVWDFGNGRTSREQRPVITFTEPGPVSVTLTAFYNSGNSSTTQSFTIYGGPAVDFSADKQVACGPYTAVFTDLTPGAQQRTWDFGDGTAPVTTNQANISHQFTRTDTFDVKLTVTNTNGCTKTVVKKEFITIAAPVVTVANTGLEGCAPFQASLNAQAATINNDPVATWAWVFGDGQNQSTAAPGIQHTYTAAGTYNVSLTVTTQQGCTAVKNFPQLVRTGNAPQNVSFTATRPNSCAGTSTRLLATATNATRYRWDFGDGTRYEGPENDVNHVFRAAGSVTVLMSAGSNGCYTPAAPVTLGTAGPVADFGFSRHCDNKNAYTFTNTSTGAPGDTYEWYFDDNTPVDNSMHPVHVFSQPGTYNVRLVARNAAQTCMSTTFRTVQVFSADFHTGVGTICRNSEVAYGVVHVPHTLVDYYSWRFGDGTVLNTTDVDIRKTMAVKGVFSDMLVIFYKDPSYCSDTVVKQQHLNVIAPEASFTVAAPACEGRPVKFQDASTPSPNIPLTNWTWDFGNGVTAAVQHPPATQFRNSGSYPVKLVIKDARNCMDSITLPVPIHATPVVHALSPQAKLCEGAGVTLHGISNAPVQWQPAYQLSCSGCTNPTVTPLKDTSYIAVATTANGCTASDTVSLKVVPAVTLAVSADTAICRGMSAQLRADGAAFYSWSPATAITGANTSRPVVAPTQDLRYTVTAGNDPACPSATAQISITVKPVPTVNAGADQTITAGNVLFLKGSHSNDVTTKEWKPNTYLDCPGCLETVAAVRESMDYALEVTNTAGCKASDVMHVQLVCDQSRVFLPGGFSPNGDGENDIFYPRGKGVRQVLSLRIFNRLGQEVFRRENFNIDDVSQGWNGSRNGRDLGTDVYVWLFEAICDTGERFRLKGNVTLLR</sequence>
<dbReference type="InterPro" id="IPR013783">
    <property type="entry name" value="Ig-like_fold"/>
</dbReference>
<dbReference type="Gene3D" id="2.60.40.10">
    <property type="entry name" value="Immunoglobulins"/>
    <property type="match status" value="6"/>
</dbReference>
<organism evidence="8 9">
    <name type="scientific">Chitinophaga lutea</name>
    <dbReference type="NCBI Taxonomy" id="2488634"/>
    <lineage>
        <taxon>Bacteria</taxon>
        <taxon>Pseudomonadati</taxon>
        <taxon>Bacteroidota</taxon>
        <taxon>Chitinophagia</taxon>
        <taxon>Chitinophagales</taxon>
        <taxon>Chitinophagaceae</taxon>
        <taxon>Chitinophaga</taxon>
    </lineage>
</organism>
<accession>A0A3N4PXD5</accession>
<feature type="domain" description="PKD" evidence="7">
    <location>
        <begin position="312"/>
        <end position="348"/>
    </location>
</feature>
<dbReference type="InterPro" id="IPR035986">
    <property type="entry name" value="PKD_dom_sf"/>
</dbReference>
<dbReference type="Proteomes" id="UP000278351">
    <property type="component" value="Unassembled WGS sequence"/>
</dbReference>
<feature type="signal peptide" evidence="6">
    <location>
        <begin position="1"/>
        <end position="26"/>
    </location>
</feature>
<comment type="subcellular location">
    <subcellularLocation>
        <location evidence="1">Membrane</location>
        <topology evidence="1">Multi-pass membrane protein</topology>
    </subcellularLocation>
</comment>
<dbReference type="GO" id="GO:0006816">
    <property type="term" value="P:calcium ion transport"/>
    <property type="evidence" value="ECO:0007669"/>
    <property type="project" value="TreeGrafter"/>
</dbReference>
<gene>
    <name evidence="8" type="ORF">EGT74_22810</name>
</gene>
<keyword evidence="2" id="KW-0812">Transmembrane</keyword>
<evidence type="ECO:0000259" key="7">
    <source>
        <dbReference type="PROSITE" id="PS50093"/>
    </source>
</evidence>
<keyword evidence="6" id="KW-0732">Signal</keyword>
<dbReference type="SUPFAM" id="SSF49299">
    <property type="entry name" value="PKD domain"/>
    <property type="match status" value="6"/>
</dbReference>
<evidence type="ECO:0000256" key="6">
    <source>
        <dbReference type="SAM" id="SignalP"/>
    </source>
</evidence>
<dbReference type="EMBL" id="RPDH01000002">
    <property type="protein sequence ID" value="RPE09801.1"/>
    <property type="molecule type" value="Genomic_DNA"/>
</dbReference>
<feature type="domain" description="PKD" evidence="7">
    <location>
        <begin position="29"/>
        <end position="105"/>
    </location>
</feature>
<dbReference type="AlphaFoldDB" id="A0A3N4PXD5"/>
<evidence type="ECO:0000256" key="2">
    <source>
        <dbReference type="ARBA" id="ARBA00022692"/>
    </source>
</evidence>
<feature type="chain" id="PRO_5018141150" evidence="6">
    <location>
        <begin position="27"/>
        <end position="946"/>
    </location>
</feature>
<evidence type="ECO:0000256" key="4">
    <source>
        <dbReference type="ARBA" id="ARBA00022989"/>
    </source>
</evidence>
<dbReference type="CDD" id="cd00146">
    <property type="entry name" value="PKD"/>
    <property type="match status" value="6"/>
</dbReference>
<proteinExistence type="predicted"/>
<evidence type="ECO:0000256" key="1">
    <source>
        <dbReference type="ARBA" id="ARBA00004141"/>
    </source>
</evidence>
<evidence type="ECO:0000256" key="3">
    <source>
        <dbReference type="ARBA" id="ARBA00022737"/>
    </source>
</evidence>
<dbReference type="NCBIfam" id="TIGR04131">
    <property type="entry name" value="Bac_Flav_CTERM"/>
    <property type="match status" value="1"/>
</dbReference>
<dbReference type="Pfam" id="PF13585">
    <property type="entry name" value="CHU_C"/>
    <property type="match status" value="1"/>
</dbReference>
<dbReference type="Pfam" id="PF18911">
    <property type="entry name" value="PKD_4"/>
    <property type="match status" value="6"/>
</dbReference>
<dbReference type="SMART" id="SM00089">
    <property type="entry name" value="PKD"/>
    <property type="match status" value="6"/>
</dbReference>
<dbReference type="InterPro" id="IPR022409">
    <property type="entry name" value="PKD/Chitinase_dom"/>
</dbReference>
<keyword evidence="4" id="KW-1133">Transmembrane helix</keyword>
<keyword evidence="3" id="KW-0677">Repeat</keyword>
<dbReference type="PANTHER" id="PTHR46730:SF1">
    <property type="entry name" value="PLAT DOMAIN-CONTAINING PROTEIN"/>
    <property type="match status" value="1"/>
</dbReference>
<feature type="domain" description="PKD" evidence="7">
    <location>
        <begin position="381"/>
        <end position="437"/>
    </location>
</feature>
<name>A0A3N4PXD5_9BACT</name>
<dbReference type="PANTHER" id="PTHR46730">
    <property type="entry name" value="POLYCYSTIN-1"/>
    <property type="match status" value="1"/>
</dbReference>
<feature type="domain" description="PKD" evidence="7">
    <location>
        <begin position="139"/>
        <end position="177"/>
    </location>
</feature>
<keyword evidence="5" id="KW-0472">Membrane</keyword>
<dbReference type="OrthoDB" id="7794186at2"/>
<evidence type="ECO:0000313" key="9">
    <source>
        <dbReference type="Proteomes" id="UP000278351"/>
    </source>
</evidence>
<dbReference type="GO" id="GO:0005261">
    <property type="term" value="F:monoatomic cation channel activity"/>
    <property type="evidence" value="ECO:0007669"/>
    <property type="project" value="TreeGrafter"/>
</dbReference>
<dbReference type="InterPro" id="IPR026341">
    <property type="entry name" value="T9SS_type_B"/>
</dbReference>